<gene>
    <name evidence="9" type="ORF">SAMN02746089_00340</name>
</gene>
<keyword evidence="10" id="KW-1185">Reference proteome</keyword>
<comment type="subcellular location">
    <subcellularLocation>
        <location evidence="1">Cell membrane</location>
        <topology evidence="1">Multi-pass membrane protein</topology>
    </subcellularLocation>
</comment>
<evidence type="ECO:0000313" key="10">
    <source>
        <dbReference type="Proteomes" id="UP000184088"/>
    </source>
</evidence>
<protein>
    <submittedName>
        <fullName evidence="9">Uncharacterized membrane protein YjjP, DUF1212 family</fullName>
    </submittedName>
</protein>
<dbReference type="GO" id="GO:0015744">
    <property type="term" value="P:succinate transport"/>
    <property type="evidence" value="ECO:0007669"/>
    <property type="project" value="TreeGrafter"/>
</dbReference>
<comment type="similarity">
    <text evidence="6">Belongs to the ThrE exporter (TC 2.A.79) family.</text>
</comment>
<dbReference type="PANTHER" id="PTHR34390:SF2">
    <property type="entry name" value="SUCCINATE TRANSPORTER SUBUNIT YJJP-RELATED"/>
    <property type="match status" value="1"/>
</dbReference>
<dbReference type="RefSeq" id="WP_073341365.1">
    <property type="nucleotide sequence ID" value="NZ_FQVH01000002.1"/>
</dbReference>
<evidence type="ECO:0000256" key="5">
    <source>
        <dbReference type="ARBA" id="ARBA00023136"/>
    </source>
</evidence>
<proteinExistence type="inferred from homology"/>
<name>A0A1M4TZJ3_9THEO</name>
<dbReference type="PANTHER" id="PTHR34390">
    <property type="entry name" value="UPF0442 PROTEIN YJJB-RELATED"/>
    <property type="match status" value="1"/>
</dbReference>
<evidence type="ECO:0000259" key="8">
    <source>
        <dbReference type="Pfam" id="PF06738"/>
    </source>
</evidence>
<dbReference type="GO" id="GO:0005886">
    <property type="term" value="C:plasma membrane"/>
    <property type="evidence" value="ECO:0007669"/>
    <property type="project" value="UniProtKB-SubCell"/>
</dbReference>
<evidence type="ECO:0000256" key="2">
    <source>
        <dbReference type="ARBA" id="ARBA00022475"/>
    </source>
</evidence>
<dbReference type="Proteomes" id="UP000184088">
    <property type="component" value="Unassembled WGS sequence"/>
</dbReference>
<dbReference type="Pfam" id="PF06738">
    <property type="entry name" value="ThrE"/>
    <property type="match status" value="1"/>
</dbReference>
<dbReference type="GO" id="GO:0022857">
    <property type="term" value="F:transmembrane transporter activity"/>
    <property type="evidence" value="ECO:0007669"/>
    <property type="project" value="InterPro"/>
</dbReference>
<evidence type="ECO:0000256" key="7">
    <source>
        <dbReference type="SAM" id="Phobius"/>
    </source>
</evidence>
<organism evidence="9 10">
    <name type="scientific">Caldanaerobius fijiensis DSM 17918</name>
    <dbReference type="NCBI Taxonomy" id="1121256"/>
    <lineage>
        <taxon>Bacteria</taxon>
        <taxon>Bacillati</taxon>
        <taxon>Bacillota</taxon>
        <taxon>Clostridia</taxon>
        <taxon>Thermoanaerobacterales</taxon>
        <taxon>Thermoanaerobacteraceae</taxon>
        <taxon>Caldanaerobius</taxon>
    </lineage>
</organism>
<evidence type="ECO:0000256" key="1">
    <source>
        <dbReference type="ARBA" id="ARBA00004651"/>
    </source>
</evidence>
<sequence length="253" mass="27595">MKSKNILKLAVYAGEMMLMYGAETYRVEDTIRRICISGGIPFAESFVTPTGIFVSVEDANGEILSMIKRIENRSIDLNKVSLINDFSRQFAKGKISVEEGFIILDKIKTMKKYNVLTRMLCGGVGSAFFTLIFGGSYMDSLATLVIATVVEYILIFLDKYNLSLFFINILGGFVTAIMSIGLVNIGLGDHIDKVIIGTIMTMVPGVALTNAIRDTISGDLVSGSSRAEEALIIAIAVAAGIGSILNLYLKFWR</sequence>
<dbReference type="AlphaFoldDB" id="A0A1M4TZJ3"/>
<feature type="transmembrane region" description="Helical" evidence="7">
    <location>
        <begin position="164"/>
        <end position="187"/>
    </location>
</feature>
<dbReference type="EMBL" id="FQVH01000002">
    <property type="protein sequence ID" value="SHE49931.1"/>
    <property type="molecule type" value="Genomic_DNA"/>
</dbReference>
<feature type="domain" description="Threonine/serine exporter-like N-terminal" evidence="8">
    <location>
        <begin position="9"/>
        <end position="247"/>
    </location>
</feature>
<feature type="transmembrane region" description="Helical" evidence="7">
    <location>
        <begin position="115"/>
        <end position="134"/>
    </location>
</feature>
<evidence type="ECO:0000313" key="9">
    <source>
        <dbReference type="EMBL" id="SHE49931.1"/>
    </source>
</evidence>
<keyword evidence="4 7" id="KW-1133">Transmembrane helix</keyword>
<feature type="transmembrane region" description="Helical" evidence="7">
    <location>
        <begin position="230"/>
        <end position="249"/>
    </location>
</feature>
<keyword evidence="3 7" id="KW-0812">Transmembrane</keyword>
<evidence type="ECO:0000256" key="6">
    <source>
        <dbReference type="ARBA" id="ARBA00034125"/>
    </source>
</evidence>
<dbReference type="InterPro" id="IPR050539">
    <property type="entry name" value="ThrE_Dicarb/AminoAcid_Exp"/>
</dbReference>
<evidence type="ECO:0000256" key="3">
    <source>
        <dbReference type="ARBA" id="ARBA00022692"/>
    </source>
</evidence>
<accession>A0A1M4TZJ3</accession>
<keyword evidence="5 7" id="KW-0472">Membrane</keyword>
<reference evidence="9 10" key="1">
    <citation type="submission" date="2016-11" db="EMBL/GenBank/DDBJ databases">
        <authorList>
            <person name="Jaros S."/>
            <person name="Januszkiewicz K."/>
            <person name="Wedrychowicz H."/>
        </authorList>
    </citation>
    <scope>NUCLEOTIDE SEQUENCE [LARGE SCALE GENOMIC DNA]</scope>
    <source>
        <strain evidence="9 10">DSM 17918</strain>
    </source>
</reference>
<keyword evidence="2" id="KW-1003">Cell membrane</keyword>
<dbReference type="OrthoDB" id="9813917at2"/>
<evidence type="ECO:0000256" key="4">
    <source>
        <dbReference type="ARBA" id="ARBA00022989"/>
    </source>
</evidence>
<dbReference type="InterPro" id="IPR010619">
    <property type="entry name" value="ThrE-like_N"/>
</dbReference>